<evidence type="ECO:0000256" key="6">
    <source>
        <dbReference type="ARBA" id="ARBA00022448"/>
    </source>
</evidence>
<dbReference type="GO" id="GO:0034364">
    <property type="term" value="C:high-density lipoprotein particle"/>
    <property type="evidence" value="ECO:0007669"/>
    <property type="project" value="TreeGrafter"/>
</dbReference>
<proteinExistence type="inferred from homology"/>
<dbReference type="GO" id="GO:1903561">
    <property type="term" value="C:extracellular vesicle"/>
    <property type="evidence" value="ECO:0007669"/>
    <property type="project" value="TreeGrafter"/>
</dbReference>
<dbReference type="GO" id="GO:0033700">
    <property type="term" value="P:phospholipid efflux"/>
    <property type="evidence" value="ECO:0007669"/>
    <property type="project" value="TreeGrafter"/>
</dbReference>
<dbReference type="GO" id="GO:0033344">
    <property type="term" value="P:cholesterol efflux"/>
    <property type="evidence" value="ECO:0007669"/>
    <property type="project" value="TreeGrafter"/>
</dbReference>
<keyword evidence="20" id="KW-1185">Reference proteome</keyword>
<keyword evidence="13" id="KW-0445">Lipid transport</keyword>
<keyword evidence="7" id="KW-0162">Chylomicron</keyword>
<dbReference type="GO" id="GO:0005769">
    <property type="term" value="C:early endosome"/>
    <property type="evidence" value="ECO:0007669"/>
    <property type="project" value="UniProtKB-SubCell"/>
</dbReference>
<feature type="signal peptide" evidence="19">
    <location>
        <begin position="1"/>
        <end position="20"/>
    </location>
</feature>
<dbReference type="RefSeq" id="XP_030077869.1">
    <property type="nucleotide sequence ID" value="XM_030222009.1"/>
</dbReference>
<dbReference type="RefSeq" id="XP_030077870.1">
    <property type="nucleotide sequence ID" value="XM_030222010.1"/>
</dbReference>
<dbReference type="GO" id="GO:0055090">
    <property type="term" value="P:acylglycerol homeostasis"/>
    <property type="evidence" value="ECO:0007669"/>
    <property type="project" value="TreeGrafter"/>
</dbReference>
<comment type="subcellular location">
    <subcellularLocation>
        <location evidence="1">Early endosome</location>
    </subcellularLocation>
    <subcellularLocation>
        <location evidence="2">Golgi apparatus</location>
        <location evidence="2">trans-Golgi network</location>
    </subcellularLocation>
    <subcellularLocation>
        <location evidence="3">Late endosome</location>
    </subcellularLocation>
    <subcellularLocation>
        <location evidence="4">Secreted</location>
    </subcellularLocation>
</comment>
<dbReference type="InterPro" id="IPR050163">
    <property type="entry name" value="Apolipoprotein_A1/A4/E"/>
</dbReference>
<keyword evidence="10 19" id="KW-0732">Signal</keyword>
<dbReference type="Proteomes" id="UP000515156">
    <property type="component" value="Chromosome 12"/>
</dbReference>
<dbReference type="InterPro" id="IPR000074">
    <property type="entry name" value="ApoA_E"/>
</dbReference>
<dbReference type="GO" id="GO:0005770">
    <property type="term" value="C:late endosome"/>
    <property type="evidence" value="ECO:0007669"/>
    <property type="project" value="UniProtKB-SubCell"/>
</dbReference>
<keyword evidence="6" id="KW-0813">Transport</keyword>
<dbReference type="GO" id="GO:0042627">
    <property type="term" value="C:chylomicron"/>
    <property type="evidence" value="ECO:0007669"/>
    <property type="project" value="UniProtKB-KW"/>
</dbReference>
<dbReference type="PANTHER" id="PTHR18976">
    <property type="entry name" value="APOLIPOPROTEIN"/>
    <property type="match status" value="1"/>
</dbReference>
<dbReference type="GO" id="GO:0060228">
    <property type="term" value="F:phosphatidylcholine-sterol O-acyltransferase activator activity"/>
    <property type="evidence" value="ECO:0007669"/>
    <property type="project" value="TreeGrafter"/>
</dbReference>
<dbReference type="GO" id="GO:0005543">
    <property type="term" value="F:phospholipid binding"/>
    <property type="evidence" value="ECO:0007669"/>
    <property type="project" value="TreeGrafter"/>
</dbReference>
<evidence type="ECO:0000313" key="20">
    <source>
        <dbReference type="Proteomes" id="UP000515156"/>
    </source>
</evidence>
<dbReference type="AlphaFoldDB" id="A0A6P7ZVR8"/>
<protein>
    <recommendedName>
        <fullName evidence="15">Apolipoprotein A-V</fullName>
    </recommendedName>
    <alternativeName>
        <fullName evidence="16">Apolipoprotein A5</fullName>
    </alternativeName>
</protein>
<dbReference type="GO" id="GO:0034361">
    <property type="term" value="C:very-low-density lipoprotein particle"/>
    <property type="evidence" value="ECO:0007669"/>
    <property type="project" value="UniProtKB-KW"/>
</dbReference>
<keyword evidence="11" id="KW-0967">Endosome</keyword>
<evidence type="ECO:0000313" key="21">
    <source>
        <dbReference type="RefSeq" id="XP_030077869.1"/>
    </source>
</evidence>
<evidence type="ECO:0000256" key="17">
    <source>
        <dbReference type="ARBA" id="ARBA00046248"/>
    </source>
</evidence>
<evidence type="ECO:0000256" key="9">
    <source>
        <dbReference type="ARBA" id="ARBA00022553"/>
    </source>
</evidence>
<reference evidence="21 22" key="1">
    <citation type="submission" date="2025-04" db="UniProtKB">
        <authorList>
            <consortium name="RefSeq"/>
        </authorList>
    </citation>
    <scope>IDENTIFICATION</scope>
</reference>
<sequence>MLLKMVSLLVLITAITGSQAEPVRSGFWDYFSQLTHDKEFQKPTQLQKTARKVEGLKHNFQDGVNYMRNFLGPLNGRTQQTLYQNSDGLRQLIQQELEDLRSKLSPYVDEVHQRISRNVEQFRQSLMPFTKELLDQVDLKTKELQEHLNPYNYNMKGQLLESVDEVQKFITQHAEHFQDKITFHTGQVKHTFNPYADKLVSGIHQTVQEIHKNVAPHTQISQERLNQYIQELSQKLTKTAKNLHEKIHKNLDELREKLNFFQNGFWQKLFEQVEGPQPKVISPSMEEVTKKVQERIEEFRRNTFLQIDDFTKTINRETEEMKYKLFPSPQIEEFQDSLSPVEEMQARLNSLWENLSQSLS</sequence>
<evidence type="ECO:0000256" key="12">
    <source>
        <dbReference type="ARBA" id="ARBA00023034"/>
    </source>
</evidence>
<keyword evidence="14" id="KW-0850">VLDL</keyword>
<dbReference type="Gene3D" id="1.20.120.20">
    <property type="entry name" value="Apolipoprotein"/>
    <property type="match status" value="2"/>
</dbReference>
<comment type="subunit">
    <text evidence="18">Interacts with GPIHBP1. Interacts with SORL1; this interaction leads to APOA5 internalization and sorting either to lysosomes and degradation, or to the trans-Golgi network.</text>
</comment>
<evidence type="ECO:0000256" key="3">
    <source>
        <dbReference type="ARBA" id="ARBA00004603"/>
    </source>
</evidence>
<organism evidence="20 21">
    <name type="scientific">Microcaecilia unicolor</name>
    <dbReference type="NCBI Taxonomy" id="1415580"/>
    <lineage>
        <taxon>Eukaryota</taxon>
        <taxon>Metazoa</taxon>
        <taxon>Chordata</taxon>
        <taxon>Craniata</taxon>
        <taxon>Vertebrata</taxon>
        <taxon>Euteleostomi</taxon>
        <taxon>Amphibia</taxon>
        <taxon>Gymnophiona</taxon>
        <taxon>Siphonopidae</taxon>
        <taxon>Microcaecilia</taxon>
    </lineage>
</organism>
<dbReference type="GO" id="GO:0120020">
    <property type="term" value="F:cholesterol transfer activity"/>
    <property type="evidence" value="ECO:0007669"/>
    <property type="project" value="TreeGrafter"/>
</dbReference>
<feature type="chain" id="PRO_5044652648" description="Apolipoprotein A-V" evidence="19">
    <location>
        <begin position="21"/>
        <end position="360"/>
    </location>
</feature>
<keyword evidence="12" id="KW-0333">Golgi apparatus</keyword>
<name>A0A6P7ZVR8_9AMPH</name>
<dbReference type="GO" id="GO:0005794">
    <property type="term" value="C:Golgi apparatus"/>
    <property type="evidence" value="ECO:0007669"/>
    <property type="project" value="UniProtKB-SubCell"/>
</dbReference>
<accession>A0A6P7ZVR8</accession>
<dbReference type="SUPFAM" id="SSF58113">
    <property type="entry name" value="Apolipoprotein A-I"/>
    <property type="match status" value="2"/>
</dbReference>
<evidence type="ECO:0000256" key="10">
    <source>
        <dbReference type="ARBA" id="ARBA00022729"/>
    </source>
</evidence>
<keyword evidence="8" id="KW-0964">Secreted</keyword>
<evidence type="ECO:0000256" key="1">
    <source>
        <dbReference type="ARBA" id="ARBA00004412"/>
    </source>
</evidence>
<evidence type="ECO:0000256" key="14">
    <source>
        <dbReference type="ARBA" id="ARBA00023313"/>
    </source>
</evidence>
<dbReference type="PANTHER" id="PTHR18976:SF13">
    <property type="entry name" value="APOLIPOPROTEIN A-V"/>
    <property type="match status" value="1"/>
</dbReference>
<evidence type="ECO:0000256" key="11">
    <source>
        <dbReference type="ARBA" id="ARBA00022753"/>
    </source>
</evidence>
<comment type="similarity">
    <text evidence="5">Belongs to the apolipoprotein A1/A4/E family.</text>
</comment>
<evidence type="ECO:0000256" key="19">
    <source>
        <dbReference type="SAM" id="SignalP"/>
    </source>
</evidence>
<dbReference type="OrthoDB" id="9886755at2759"/>
<evidence type="ECO:0000256" key="4">
    <source>
        <dbReference type="ARBA" id="ARBA00004613"/>
    </source>
</evidence>
<dbReference type="Pfam" id="PF01442">
    <property type="entry name" value="Apolipoprotein"/>
    <property type="match status" value="2"/>
</dbReference>
<evidence type="ECO:0000256" key="16">
    <source>
        <dbReference type="ARBA" id="ARBA00042594"/>
    </source>
</evidence>
<dbReference type="GeneID" id="115482311"/>
<evidence type="ECO:0000256" key="5">
    <source>
        <dbReference type="ARBA" id="ARBA00008788"/>
    </source>
</evidence>
<gene>
    <name evidence="21 22" type="primary">APOA5</name>
</gene>
<dbReference type="GO" id="GO:0008203">
    <property type="term" value="P:cholesterol metabolic process"/>
    <property type="evidence" value="ECO:0007669"/>
    <property type="project" value="TreeGrafter"/>
</dbReference>
<dbReference type="KEGG" id="muo:115482311"/>
<evidence type="ECO:0000256" key="13">
    <source>
        <dbReference type="ARBA" id="ARBA00023055"/>
    </source>
</evidence>
<evidence type="ECO:0000256" key="18">
    <source>
        <dbReference type="ARBA" id="ARBA00046669"/>
    </source>
</evidence>
<evidence type="ECO:0000313" key="22">
    <source>
        <dbReference type="RefSeq" id="XP_030077870.1"/>
    </source>
</evidence>
<dbReference type="GO" id="GO:0042157">
    <property type="term" value="P:lipoprotein metabolic process"/>
    <property type="evidence" value="ECO:0007669"/>
    <property type="project" value="InterPro"/>
</dbReference>
<keyword evidence="9" id="KW-0597">Phosphoprotein</keyword>
<evidence type="ECO:0000256" key="15">
    <source>
        <dbReference type="ARBA" id="ARBA00040758"/>
    </source>
</evidence>
<comment type="function">
    <text evidence="17">Minor apolipoprotein mainly associated with HDL and to a lesser extent with VLDL. May also be associated with chylomicrons. Important determinant of plasma triglyceride (TG) levels by both being a potent stimulator of apo-CII lipoprotein lipase (LPL) TG hydrolysis and an inhibitor of the hepatic VLDL-TG production rate (without affecting the VLDL-apoB production rate). Activates poorly lecithin:cholesterol acyltransferase (LCAT) and does not enhance efflux of cholesterol from macrophages. Binds heparin.</text>
</comment>
<dbReference type="CTD" id="116519"/>
<evidence type="ECO:0000256" key="8">
    <source>
        <dbReference type="ARBA" id="ARBA00022525"/>
    </source>
</evidence>
<evidence type="ECO:0000256" key="7">
    <source>
        <dbReference type="ARBA" id="ARBA00022513"/>
    </source>
</evidence>
<evidence type="ECO:0000256" key="2">
    <source>
        <dbReference type="ARBA" id="ARBA00004601"/>
    </source>
</evidence>